<keyword evidence="1" id="KW-1133">Transmembrane helix</keyword>
<dbReference type="EMBL" id="JBBYHV010000001">
    <property type="protein sequence ID" value="MEL1250966.1"/>
    <property type="molecule type" value="Genomic_DNA"/>
</dbReference>
<keyword evidence="1" id="KW-0812">Transmembrane</keyword>
<gene>
    <name evidence="3" type="ORF">AAEO60_09805</name>
</gene>
<dbReference type="Pfam" id="PF11127">
    <property type="entry name" value="YgaP-like_TM"/>
    <property type="match status" value="1"/>
</dbReference>
<evidence type="ECO:0000256" key="1">
    <source>
        <dbReference type="SAM" id="Phobius"/>
    </source>
</evidence>
<protein>
    <submittedName>
        <fullName evidence="3">DUF2892 domain-containing protein</fullName>
    </submittedName>
</protein>
<dbReference type="Proteomes" id="UP001497045">
    <property type="component" value="Unassembled WGS sequence"/>
</dbReference>
<keyword evidence="4" id="KW-1185">Reference proteome</keyword>
<keyword evidence="1" id="KW-0472">Membrane</keyword>
<dbReference type="InterPro" id="IPR021309">
    <property type="entry name" value="YgaP-like_TM"/>
</dbReference>
<accession>A0ABU9IEW8</accession>
<dbReference type="RefSeq" id="WP_341673478.1">
    <property type="nucleotide sequence ID" value="NZ_JBBYHV010000001.1"/>
</dbReference>
<feature type="transmembrane region" description="Helical" evidence="1">
    <location>
        <begin position="12"/>
        <end position="29"/>
    </location>
</feature>
<proteinExistence type="predicted"/>
<feature type="transmembrane region" description="Helical" evidence="1">
    <location>
        <begin position="35"/>
        <end position="57"/>
    </location>
</feature>
<evidence type="ECO:0000259" key="2">
    <source>
        <dbReference type="Pfam" id="PF11127"/>
    </source>
</evidence>
<comment type="caution">
    <text evidence="3">The sequence shown here is derived from an EMBL/GenBank/DDBJ whole genome shotgun (WGS) entry which is preliminary data.</text>
</comment>
<feature type="domain" description="Inner membrane protein YgaP-like transmembrane" evidence="2">
    <location>
        <begin position="1"/>
        <end position="66"/>
    </location>
</feature>
<evidence type="ECO:0000313" key="3">
    <source>
        <dbReference type="EMBL" id="MEL1250966.1"/>
    </source>
</evidence>
<organism evidence="3 4">
    <name type="scientific">Aurantiacibacter gilvus</name>
    <dbReference type="NCBI Taxonomy" id="3139141"/>
    <lineage>
        <taxon>Bacteria</taxon>
        <taxon>Pseudomonadati</taxon>
        <taxon>Pseudomonadota</taxon>
        <taxon>Alphaproteobacteria</taxon>
        <taxon>Sphingomonadales</taxon>
        <taxon>Erythrobacteraceae</taxon>
        <taxon>Aurantiacibacter</taxon>
    </lineage>
</organism>
<evidence type="ECO:0000313" key="4">
    <source>
        <dbReference type="Proteomes" id="UP001497045"/>
    </source>
</evidence>
<sequence length="67" mass="7024">MPKNMGSLDKTLRVIVAVVLALLVFMGQITGTWAIVAGVVAAVFILTSLVGFCPAYLPFGIKTCPKA</sequence>
<name>A0ABU9IEW8_9SPHN</name>
<reference evidence="3 4" key="1">
    <citation type="submission" date="2024-04" db="EMBL/GenBank/DDBJ databases">
        <title>Aurantiacibacter sp. DGU6 16S ribosomal RNA gene Genome sequencing and assembly.</title>
        <authorList>
            <person name="Park S."/>
        </authorList>
    </citation>
    <scope>NUCLEOTIDE SEQUENCE [LARGE SCALE GENOMIC DNA]</scope>
    <source>
        <strain evidence="3 4">DGU6</strain>
    </source>
</reference>